<comment type="similarity">
    <text evidence="2 9">Belongs to the EMP24/GP25L family.</text>
</comment>
<proteinExistence type="inferred from homology"/>
<evidence type="ECO:0000259" key="11">
    <source>
        <dbReference type="PROSITE" id="PS50866"/>
    </source>
</evidence>
<dbReference type="InterPro" id="IPR015720">
    <property type="entry name" value="Emp24-like"/>
</dbReference>
<dbReference type="PROSITE" id="PS50866">
    <property type="entry name" value="GOLD"/>
    <property type="match status" value="1"/>
</dbReference>
<keyword evidence="4 9" id="KW-0812">Transmembrane</keyword>
<comment type="caution">
    <text evidence="12">The sequence shown here is derived from an EMBL/GenBank/DDBJ whole genome shotgun (WGS) entry which is preliminary data.</text>
</comment>
<gene>
    <name evidence="12" type="ORF">Fcan01_21278</name>
</gene>
<dbReference type="EMBL" id="LNIX01000020">
    <property type="protein sequence ID" value="OXA43980.1"/>
    <property type="molecule type" value="Genomic_DNA"/>
</dbReference>
<evidence type="ECO:0000256" key="6">
    <source>
        <dbReference type="ARBA" id="ARBA00022989"/>
    </source>
</evidence>
<dbReference type="InterPro" id="IPR009038">
    <property type="entry name" value="GOLD_dom"/>
</dbReference>
<evidence type="ECO:0000256" key="10">
    <source>
        <dbReference type="SAM" id="Phobius"/>
    </source>
</evidence>
<dbReference type="GO" id="GO:0016020">
    <property type="term" value="C:membrane"/>
    <property type="evidence" value="ECO:0007669"/>
    <property type="project" value="UniProtKB-SubCell"/>
</dbReference>
<evidence type="ECO:0000256" key="5">
    <source>
        <dbReference type="ARBA" id="ARBA00022729"/>
    </source>
</evidence>
<evidence type="ECO:0000256" key="8">
    <source>
        <dbReference type="ARBA" id="ARBA00037847"/>
    </source>
</evidence>
<evidence type="ECO:0000313" key="12">
    <source>
        <dbReference type="EMBL" id="OXA43980.1"/>
    </source>
</evidence>
<feature type="domain" description="GOLD" evidence="11">
    <location>
        <begin position="100"/>
        <end position="184"/>
    </location>
</feature>
<evidence type="ECO:0000256" key="2">
    <source>
        <dbReference type="ARBA" id="ARBA00007104"/>
    </source>
</evidence>
<keyword evidence="6 10" id="KW-1133">Transmembrane helix</keyword>
<dbReference type="Proteomes" id="UP000198287">
    <property type="component" value="Unassembled WGS sequence"/>
</dbReference>
<reference evidence="12 13" key="1">
    <citation type="submission" date="2015-12" db="EMBL/GenBank/DDBJ databases">
        <title>The genome of Folsomia candida.</title>
        <authorList>
            <person name="Faddeeva A."/>
            <person name="Derks M.F."/>
            <person name="Anvar Y."/>
            <person name="Smit S."/>
            <person name="Van Straalen N."/>
            <person name="Roelofs D."/>
        </authorList>
    </citation>
    <scope>NUCLEOTIDE SEQUENCE [LARGE SCALE GENOMIC DNA]</scope>
    <source>
        <strain evidence="12 13">VU population</strain>
        <tissue evidence="12">Whole body</tissue>
    </source>
</reference>
<evidence type="ECO:0000256" key="9">
    <source>
        <dbReference type="RuleBase" id="RU003827"/>
    </source>
</evidence>
<comment type="subcellular location">
    <subcellularLocation>
        <location evidence="8">Endomembrane system</location>
        <topology evidence="8">Single-pass membrane protein</topology>
    </subcellularLocation>
    <subcellularLocation>
        <location evidence="1 9">Membrane</location>
        <topology evidence="1 9">Single-pass type I membrane protein</topology>
    </subcellularLocation>
</comment>
<dbReference type="InterPro" id="IPR036598">
    <property type="entry name" value="GOLD_dom_sf"/>
</dbReference>
<dbReference type="AlphaFoldDB" id="A0A226DFS1"/>
<keyword evidence="13" id="KW-1185">Reference proteome</keyword>
<dbReference type="Pfam" id="PF01105">
    <property type="entry name" value="EMP24_GP25L"/>
    <property type="match status" value="1"/>
</dbReference>
<accession>A0A226DFS1</accession>
<dbReference type="SUPFAM" id="SSF101576">
    <property type="entry name" value="Supernatant protein factor (SPF), C-terminal domain"/>
    <property type="match status" value="1"/>
</dbReference>
<dbReference type="OMA" id="HTXESIN"/>
<keyword evidence="5" id="KW-0732">Signal</keyword>
<dbReference type="OrthoDB" id="5976732at2759"/>
<dbReference type="SMART" id="SM01190">
    <property type="entry name" value="EMP24_GP25L"/>
    <property type="match status" value="1"/>
</dbReference>
<evidence type="ECO:0000313" key="13">
    <source>
        <dbReference type="Proteomes" id="UP000198287"/>
    </source>
</evidence>
<evidence type="ECO:0000256" key="1">
    <source>
        <dbReference type="ARBA" id="ARBA00004479"/>
    </source>
</evidence>
<feature type="transmembrane region" description="Helical" evidence="10">
    <location>
        <begin position="254"/>
        <end position="278"/>
    </location>
</feature>
<keyword evidence="7 10" id="KW-0472">Membrane</keyword>
<protein>
    <recommendedName>
        <fullName evidence="11">GOLD domain-containing protein</fullName>
    </recommendedName>
</protein>
<evidence type="ECO:0000256" key="3">
    <source>
        <dbReference type="ARBA" id="ARBA00022473"/>
    </source>
</evidence>
<evidence type="ECO:0000256" key="7">
    <source>
        <dbReference type="ARBA" id="ARBA00023136"/>
    </source>
</evidence>
<organism evidence="12 13">
    <name type="scientific">Folsomia candida</name>
    <name type="common">Springtail</name>
    <dbReference type="NCBI Taxonomy" id="158441"/>
    <lineage>
        <taxon>Eukaryota</taxon>
        <taxon>Metazoa</taxon>
        <taxon>Ecdysozoa</taxon>
        <taxon>Arthropoda</taxon>
        <taxon>Hexapoda</taxon>
        <taxon>Collembola</taxon>
        <taxon>Entomobryomorpha</taxon>
        <taxon>Isotomoidea</taxon>
        <taxon>Isotomidae</taxon>
        <taxon>Proisotominae</taxon>
        <taxon>Folsomia</taxon>
    </lineage>
</organism>
<sequence length="293" mass="34242">MCWTKYLGQRIAGELREADLSQLSSTSLARVLHFHPQSTTLIREVSVSFKGLQILIAIFYRLETNMRVISTLSYTFLLLLNYAVPIWGADLMLQVPAGREECFFEHVDFNRTLYIDYSVVSSNQGELDINFQLSDTQRRPIISEFRKTESRHELPIMMAGIYKACFDNTFSHFSHKTVAFHMSVDSDDDTNWKDYDDNFQPDVQVYDVQVNDIKSIIERVRVSLNKVQSTQDQVRLTELKDRGIAESNFERVNFWSMLYMLILIFVGGMQVLLLRSMFDEKSTIRKYMAKFKR</sequence>
<name>A0A226DFS1_FOLCA</name>
<dbReference type="PANTHER" id="PTHR22811">
    <property type="entry name" value="TRANSMEMBRANE EMP24 DOMAIN-CONTAINING PROTEIN"/>
    <property type="match status" value="1"/>
</dbReference>
<keyword evidence="3" id="KW-0217">Developmental protein</keyword>
<dbReference type="GO" id="GO:0012505">
    <property type="term" value="C:endomembrane system"/>
    <property type="evidence" value="ECO:0007669"/>
    <property type="project" value="UniProtKB-SubCell"/>
</dbReference>
<dbReference type="STRING" id="158441.A0A226DFS1"/>
<evidence type="ECO:0000256" key="4">
    <source>
        <dbReference type="ARBA" id="ARBA00022692"/>
    </source>
</evidence>